<dbReference type="EMBL" id="RSHK01000003">
    <property type="protein sequence ID" value="MIE68660.1"/>
    <property type="molecule type" value="Genomic_DNA"/>
</dbReference>
<accession>A0A3T3KV86</accession>
<reference evidence="1" key="1">
    <citation type="submission" date="2018-08" db="EMBL/GenBank/DDBJ databases">
        <authorList>
            <person name="Ashton P.M."/>
            <person name="Dallman T."/>
            <person name="Nair S."/>
            <person name="De Pinna E."/>
            <person name="Peters T."/>
            <person name="Grant K."/>
        </authorList>
    </citation>
    <scope>NUCLEOTIDE SEQUENCE [LARGE SCALE GENOMIC DNA]</scope>
    <source>
        <strain evidence="1">294779</strain>
        <strain evidence="2">474878</strain>
    </source>
</reference>
<dbReference type="Proteomes" id="UP000839735">
    <property type="component" value="Unassembled WGS sequence"/>
</dbReference>
<proteinExistence type="predicted"/>
<sequence length="74" mass="8203">MARPAGFEPTTHGLDVPGTTLANNNLSHQHCAHTSHLRKTCKALQPMQSFVCPIYAPSHHRSIIKLPGYWREGS</sequence>
<gene>
    <name evidence="1" type="ORF">CTQ69_14250</name>
    <name evidence="2" type="ORF">DLB95_07015</name>
    <name evidence="3" type="ORF">EL06_03945</name>
</gene>
<organism evidence="1">
    <name type="scientific">Salmonella diarizonae</name>
    <dbReference type="NCBI Taxonomy" id="59204"/>
    <lineage>
        <taxon>Bacteria</taxon>
        <taxon>Pseudomonadati</taxon>
        <taxon>Pseudomonadota</taxon>
        <taxon>Gammaproteobacteria</taxon>
        <taxon>Enterobacterales</taxon>
        <taxon>Enterobacteriaceae</taxon>
        <taxon>Salmonella</taxon>
    </lineage>
</organism>
<comment type="caution">
    <text evidence="1">The sequence shown here is derived from an EMBL/GenBank/DDBJ whole genome shotgun (WGS) entry which is preliminary data.</text>
</comment>
<dbReference type="EMBL" id="AAIBIC010000016">
    <property type="protein sequence ID" value="ECC3915144.1"/>
    <property type="molecule type" value="Genomic_DNA"/>
</dbReference>
<protein>
    <submittedName>
        <fullName evidence="1">Uncharacterized protein</fullName>
    </submittedName>
</protein>
<reference evidence="3" key="2">
    <citation type="submission" date="2018-08" db="EMBL/GenBank/DDBJ databases">
        <authorList>
            <consortium name="GenomeTrakr network: Whole genome sequencing for foodborne pathogen traceback"/>
        </authorList>
    </citation>
    <scope>NUCLEOTIDE SEQUENCE [LARGE SCALE GENOMIC DNA]</scope>
    <source>
        <strain evidence="3">FMA0132</strain>
    </source>
</reference>
<name>A0A3T3KV86_SALDZ</name>
<dbReference type="AlphaFoldDB" id="A0A3T3KV86"/>
<evidence type="ECO:0000313" key="1">
    <source>
        <dbReference type="EMBL" id="ECC3915144.1"/>
    </source>
</evidence>
<dbReference type="Proteomes" id="UP000885362">
    <property type="component" value="Unassembled WGS sequence"/>
</dbReference>
<evidence type="ECO:0000313" key="3">
    <source>
        <dbReference type="EMBL" id="MIE68660.1"/>
    </source>
</evidence>
<evidence type="ECO:0000313" key="2">
    <source>
        <dbReference type="EMBL" id="ECJ4377047.1"/>
    </source>
</evidence>
<dbReference type="EMBL" id="AAIYJF010000004">
    <property type="protein sequence ID" value="ECJ4377047.1"/>
    <property type="molecule type" value="Genomic_DNA"/>
</dbReference>
<dbReference type="Proteomes" id="UP000839781">
    <property type="component" value="Unassembled WGS sequence"/>
</dbReference>